<dbReference type="AlphaFoldDB" id="A0AA41V5Q5"/>
<feature type="compositionally biased region" description="Basic and acidic residues" evidence="5">
    <location>
        <begin position="60"/>
        <end position="73"/>
    </location>
</feature>
<accession>A0AA41V5Q5</accession>
<evidence type="ECO:0000256" key="2">
    <source>
        <dbReference type="ARBA" id="ARBA00022606"/>
    </source>
</evidence>
<evidence type="ECO:0000313" key="8">
    <source>
        <dbReference type="Proteomes" id="UP001177140"/>
    </source>
</evidence>
<feature type="region of interest" description="Disordered" evidence="5">
    <location>
        <begin position="207"/>
        <end position="226"/>
    </location>
</feature>
<proteinExistence type="predicted"/>
<feature type="compositionally biased region" description="Polar residues" evidence="5">
    <location>
        <begin position="45"/>
        <end position="58"/>
    </location>
</feature>
<dbReference type="Proteomes" id="UP001177140">
    <property type="component" value="Unassembled WGS sequence"/>
</dbReference>
<keyword evidence="4" id="KW-0675">Receptor</keyword>
<dbReference type="InterPro" id="IPR000014">
    <property type="entry name" value="PAS"/>
</dbReference>
<dbReference type="InterPro" id="IPR035965">
    <property type="entry name" value="PAS-like_dom_sf"/>
</dbReference>
<dbReference type="GO" id="GO:0006355">
    <property type="term" value="P:regulation of DNA-templated transcription"/>
    <property type="evidence" value="ECO:0007669"/>
    <property type="project" value="InterPro"/>
</dbReference>
<dbReference type="InterPro" id="IPR013767">
    <property type="entry name" value="PAS_fold"/>
</dbReference>
<evidence type="ECO:0000259" key="6">
    <source>
        <dbReference type="PROSITE" id="PS50112"/>
    </source>
</evidence>
<feature type="compositionally biased region" description="Polar residues" evidence="5">
    <location>
        <begin position="207"/>
        <end position="221"/>
    </location>
</feature>
<evidence type="ECO:0000313" key="7">
    <source>
        <dbReference type="EMBL" id="MCL7035735.1"/>
    </source>
</evidence>
<dbReference type="SMART" id="SM00091">
    <property type="entry name" value="PAS"/>
    <property type="match status" value="1"/>
</dbReference>
<dbReference type="SUPFAM" id="SSF55785">
    <property type="entry name" value="PYP-like sensor domain (PAS domain)"/>
    <property type="match status" value="1"/>
</dbReference>
<keyword evidence="3" id="KW-0157">Chromophore</keyword>
<dbReference type="GO" id="GO:0009881">
    <property type="term" value="F:photoreceptor activity"/>
    <property type="evidence" value="ECO:0007669"/>
    <property type="project" value="UniProtKB-KW"/>
</dbReference>
<evidence type="ECO:0000256" key="3">
    <source>
        <dbReference type="ARBA" id="ARBA00022991"/>
    </source>
</evidence>
<organism evidence="7 8">
    <name type="scientific">Papaver nudicaule</name>
    <name type="common">Iceland poppy</name>
    <dbReference type="NCBI Taxonomy" id="74823"/>
    <lineage>
        <taxon>Eukaryota</taxon>
        <taxon>Viridiplantae</taxon>
        <taxon>Streptophyta</taxon>
        <taxon>Embryophyta</taxon>
        <taxon>Tracheophyta</taxon>
        <taxon>Spermatophyta</taxon>
        <taxon>Magnoliopsida</taxon>
        <taxon>Ranunculales</taxon>
        <taxon>Papaveraceae</taxon>
        <taxon>Papaveroideae</taxon>
        <taxon>Papaver</taxon>
    </lineage>
</organism>
<dbReference type="Gene3D" id="3.30.450.20">
    <property type="entry name" value="PAS domain"/>
    <property type="match status" value="1"/>
</dbReference>
<sequence length="253" mass="28186">METPPKEYEERLFLLKRIQELEAGNAHLQQQLSNLVHPSRIPKSGQKSHSNSPHQWQLNHPDRNHTSSSRDSRTLSPAKGLLNSSQKQYFDILESLGQSVHIVDLRDRIVYWNHGAEILYGHSASEALGQSNVMLLTDVQYYDDAIEIISNNTAGQKYTGTFPVKNKLGKRFIVVVTNSPFYDDFGNLVGVVSCSADSKPFRREARSQSSVFYPPNSSQPRSGLANKPDVVSRLPLQAGIGSKISNLVSLISV</sequence>
<feature type="region of interest" description="Disordered" evidence="5">
    <location>
        <begin position="38"/>
        <end position="78"/>
    </location>
</feature>
<dbReference type="NCBIfam" id="TIGR00229">
    <property type="entry name" value="sensory_box"/>
    <property type="match status" value="1"/>
</dbReference>
<comment type="caution">
    <text evidence="7">The sequence shown here is derived from an EMBL/GenBank/DDBJ whole genome shotgun (WGS) entry which is preliminary data.</text>
</comment>
<dbReference type="EMBL" id="JAJJMA010160298">
    <property type="protein sequence ID" value="MCL7035735.1"/>
    <property type="molecule type" value="Genomic_DNA"/>
</dbReference>
<evidence type="ECO:0000256" key="4">
    <source>
        <dbReference type="ARBA" id="ARBA00023170"/>
    </source>
</evidence>
<keyword evidence="8" id="KW-1185">Reference proteome</keyword>
<evidence type="ECO:0000256" key="5">
    <source>
        <dbReference type="SAM" id="MobiDB-lite"/>
    </source>
</evidence>
<protein>
    <recommendedName>
        <fullName evidence="6">PAS domain-containing protein</fullName>
    </recommendedName>
</protein>
<dbReference type="PROSITE" id="PS50112">
    <property type="entry name" value="PAS"/>
    <property type="match status" value="1"/>
</dbReference>
<dbReference type="Pfam" id="PF00989">
    <property type="entry name" value="PAS"/>
    <property type="match status" value="1"/>
</dbReference>
<name>A0AA41V5Q5_PAPNU</name>
<evidence type="ECO:0000256" key="1">
    <source>
        <dbReference type="ARBA" id="ARBA00022543"/>
    </source>
</evidence>
<keyword evidence="1" id="KW-0600">Photoreceptor protein</keyword>
<dbReference type="CDD" id="cd00130">
    <property type="entry name" value="PAS"/>
    <property type="match status" value="1"/>
</dbReference>
<keyword evidence="2" id="KW-0716">Sensory transduction</keyword>
<gene>
    <name evidence="7" type="ORF">MKW94_009726</name>
</gene>
<feature type="domain" description="PAS" evidence="6">
    <location>
        <begin position="85"/>
        <end position="134"/>
    </location>
</feature>
<reference evidence="7" key="1">
    <citation type="submission" date="2022-03" db="EMBL/GenBank/DDBJ databases">
        <title>A functionally conserved STORR gene fusion in Papaver species that diverged 16.8 million years ago.</title>
        <authorList>
            <person name="Catania T."/>
        </authorList>
    </citation>
    <scope>NUCLEOTIDE SEQUENCE</scope>
    <source>
        <strain evidence="7">S-191538</strain>
    </source>
</reference>